<dbReference type="OrthoDB" id="10463638at2759"/>
<organism evidence="2 3">
    <name type="scientific">Syncephalis pseudoplumigaleata</name>
    <dbReference type="NCBI Taxonomy" id="1712513"/>
    <lineage>
        <taxon>Eukaryota</taxon>
        <taxon>Fungi</taxon>
        <taxon>Fungi incertae sedis</taxon>
        <taxon>Zoopagomycota</taxon>
        <taxon>Zoopagomycotina</taxon>
        <taxon>Zoopagomycetes</taxon>
        <taxon>Zoopagales</taxon>
        <taxon>Piptocephalidaceae</taxon>
        <taxon>Syncephalis</taxon>
    </lineage>
</organism>
<name>A0A4V1J109_9FUNG</name>
<evidence type="ECO:0000313" key="2">
    <source>
        <dbReference type="EMBL" id="RKP23419.1"/>
    </source>
</evidence>
<sequence>MLAHDQSAPRPSLVSICSSIAPKEQHCFYVEADSPQARSRLQRWAEQLPALPKKLGRRLQRSKSTNAAATGDAIRSPTSIAPPCEDIAESELEREDKFDLPAPQLDAFRMPVLLDAEFARITTGKSTASLTLKRRSTVKSVGAVDSQPSTPCSPRSASIFCTSPLPMTPATPTPTIASEMRVHSPVRTRTMPAVSYAQRAKVQSWHNGPVANISSQETLPGLLQRQQLEKKCSLRPRLISPASDIFLADSARCSSLTLLASAPSNGEMAPLEKADVLPSTPATMPQNIDAPHTSHKAQKKALITPLLRSSKARIMRVLSARSSYQGAPAKRDSDAAAAARMPGARPSLAATLNLSPRSSLSLGMQSSMERNCSGATAVSVESTDEQAAVALEMGLARCFKPVFELNQAQIDANERRRRQEHASALFDRLADERRGCFRGDEQAAEGKFEPATLRLTLTPSLVRGDEFAWHDDTLCGSTDDDGDDAVSALTADSSNPCASSLGSSSPRSLKKQRSLGSITRAPVRMLSKGSLRVSWIPEETGDDAQ</sequence>
<dbReference type="EMBL" id="KZ990985">
    <property type="protein sequence ID" value="RKP23419.1"/>
    <property type="molecule type" value="Genomic_DNA"/>
</dbReference>
<feature type="region of interest" description="Disordered" evidence="1">
    <location>
        <begin position="56"/>
        <end position="82"/>
    </location>
</feature>
<proteinExistence type="predicted"/>
<evidence type="ECO:0000313" key="3">
    <source>
        <dbReference type="Proteomes" id="UP000278143"/>
    </source>
</evidence>
<evidence type="ECO:0000256" key="1">
    <source>
        <dbReference type="SAM" id="MobiDB-lite"/>
    </source>
</evidence>
<dbReference type="AlphaFoldDB" id="A0A4V1J109"/>
<reference evidence="3" key="1">
    <citation type="journal article" date="2018" name="Nat. Microbiol.">
        <title>Leveraging single-cell genomics to expand the fungal tree of life.</title>
        <authorList>
            <person name="Ahrendt S.R."/>
            <person name="Quandt C.A."/>
            <person name="Ciobanu D."/>
            <person name="Clum A."/>
            <person name="Salamov A."/>
            <person name="Andreopoulos B."/>
            <person name="Cheng J.F."/>
            <person name="Woyke T."/>
            <person name="Pelin A."/>
            <person name="Henrissat B."/>
            <person name="Reynolds N.K."/>
            <person name="Benny G.L."/>
            <person name="Smith M.E."/>
            <person name="James T.Y."/>
            <person name="Grigoriev I.V."/>
        </authorList>
    </citation>
    <scope>NUCLEOTIDE SEQUENCE [LARGE SCALE GENOMIC DNA]</scope>
    <source>
        <strain evidence="3">Benny S71-1</strain>
    </source>
</reference>
<protein>
    <submittedName>
        <fullName evidence="2">Uncharacterized protein</fullName>
    </submittedName>
</protein>
<feature type="compositionally biased region" description="Low complexity" evidence="1">
    <location>
        <begin position="493"/>
        <end position="507"/>
    </location>
</feature>
<accession>A0A4V1J109</accession>
<keyword evidence="3" id="KW-1185">Reference proteome</keyword>
<feature type="region of interest" description="Disordered" evidence="1">
    <location>
        <begin position="490"/>
        <end position="516"/>
    </location>
</feature>
<gene>
    <name evidence="2" type="ORF">SYNPS1DRAFT_30835</name>
</gene>
<dbReference type="Proteomes" id="UP000278143">
    <property type="component" value="Unassembled WGS sequence"/>
</dbReference>